<evidence type="ECO:0000313" key="1">
    <source>
        <dbReference type="EMBL" id="MPN21537.1"/>
    </source>
</evidence>
<dbReference type="EMBL" id="VSSQ01069543">
    <property type="protein sequence ID" value="MPN21537.1"/>
    <property type="molecule type" value="Genomic_DNA"/>
</dbReference>
<sequence length="54" mass="6333">MAVWDYHQVPGVVGKCIEYDEAFFAPMEYQVLFVFVHFWEFTKDASGLLLFVVI</sequence>
<reference evidence="1" key="1">
    <citation type="submission" date="2019-08" db="EMBL/GenBank/DDBJ databases">
        <authorList>
            <person name="Kucharzyk K."/>
            <person name="Murdoch R.W."/>
            <person name="Higgins S."/>
            <person name="Loffler F."/>
        </authorList>
    </citation>
    <scope>NUCLEOTIDE SEQUENCE</scope>
</reference>
<organism evidence="1">
    <name type="scientific">bioreactor metagenome</name>
    <dbReference type="NCBI Taxonomy" id="1076179"/>
    <lineage>
        <taxon>unclassified sequences</taxon>
        <taxon>metagenomes</taxon>
        <taxon>ecological metagenomes</taxon>
    </lineage>
</organism>
<name>A0A645G3R4_9ZZZZ</name>
<comment type="caution">
    <text evidence="1">The sequence shown here is derived from an EMBL/GenBank/DDBJ whole genome shotgun (WGS) entry which is preliminary data.</text>
</comment>
<gene>
    <name evidence="1" type="ORF">SDC9_168917</name>
</gene>
<protein>
    <submittedName>
        <fullName evidence="1">Uncharacterized protein</fullName>
    </submittedName>
</protein>
<proteinExistence type="predicted"/>
<accession>A0A645G3R4</accession>
<dbReference type="AlphaFoldDB" id="A0A645G3R4"/>